<dbReference type="SUPFAM" id="SSF161098">
    <property type="entry name" value="MetI-like"/>
    <property type="match status" value="1"/>
</dbReference>
<dbReference type="RefSeq" id="WP_047908023.1">
    <property type="nucleotide sequence ID" value="NZ_CP011807.3"/>
</dbReference>
<evidence type="ECO:0000256" key="6">
    <source>
        <dbReference type="ARBA" id="ARBA00023136"/>
    </source>
</evidence>
<feature type="transmembrane region" description="Helical" evidence="7">
    <location>
        <begin position="133"/>
        <end position="156"/>
    </location>
</feature>
<keyword evidence="10" id="KW-1185">Reference proteome</keyword>
<dbReference type="KEGG" id="pfg:AB870_22505"/>
<dbReference type="Pfam" id="PF00528">
    <property type="entry name" value="BPD_transp_1"/>
    <property type="match status" value="1"/>
</dbReference>
<evidence type="ECO:0000256" key="3">
    <source>
        <dbReference type="ARBA" id="ARBA00022475"/>
    </source>
</evidence>
<evidence type="ECO:0000256" key="5">
    <source>
        <dbReference type="ARBA" id="ARBA00022989"/>
    </source>
</evidence>
<dbReference type="PROSITE" id="PS50928">
    <property type="entry name" value="ABC_TM1"/>
    <property type="match status" value="1"/>
</dbReference>
<feature type="transmembrane region" description="Helical" evidence="7">
    <location>
        <begin position="12"/>
        <end position="31"/>
    </location>
</feature>
<keyword evidence="4 7" id="KW-0812">Transmembrane</keyword>
<feature type="domain" description="ABC transmembrane type-1" evidence="8">
    <location>
        <begin position="94"/>
        <end position="295"/>
    </location>
</feature>
<gene>
    <name evidence="9" type="ORF">AB870_22505</name>
</gene>
<feature type="transmembrane region" description="Helical" evidence="7">
    <location>
        <begin position="272"/>
        <end position="298"/>
    </location>
</feature>
<dbReference type="InterPro" id="IPR000515">
    <property type="entry name" value="MetI-like"/>
</dbReference>
<protein>
    <submittedName>
        <fullName evidence="9">ABC transporter permease</fullName>
    </submittedName>
</protein>
<evidence type="ECO:0000256" key="2">
    <source>
        <dbReference type="ARBA" id="ARBA00022448"/>
    </source>
</evidence>
<evidence type="ECO:0000259" key="8">
    <source>
        <dbReference type="PROSITE" id="PS50928"/>
    </source>
</evidence>
<feature type="transmembrane region" description="Helical" evidence="7">
    <location>
        <begin position="98"/>
        <end position="121"/>
    </location>
</feature>
<evidence type="ECO:0000256" key="7">
    <source>
        <dbReference type="RuleBase" id="RU363032"/>
    </source>
</evidence>
<evidence type="ECO:0000256" key="4">
    <source>
        <dbReference type="ARBA" id="ARBA00022692"/>
    </source>
</evidence>
<dbReference type="OrthoDB" id="9803623at2"/>
<evidence type="ECO:0000256" key="1">
    <source>
        <dbReference type="ARBA" id="ARBA00004651"/>
    </source>
</evidence>
<organism evidence="9 10">
    <name type="scientific">Pandoraea faecigallinarum</name>
    <dbReference type="NCBI Taxonomy" id="656179"/>
    <lineage>
        <taxon>Bacteria</taxon>
        <taxon>Pseudomonadati</taxon>
        <taxon>Pseudomonadota</taxon>
        <taxon>Betaproteobacteria</taxon>
        <taxon>Burkholderiales</taxon>
        <taxon>Burkholderiaceae</taxon>
        <taxon>Pandoraea</taxon>
    </lineage>
</organism>
<evidence type="ECO:0000313" key="10">
    <source>
        <dbReference type="Proteomes" id="UP000035651"/>
    </source>
</evidence>
<evidence type="ECO:0000313" key="9">
    <source>
        <dbReference type="EMBL" id="AKM32283.1"/>
    </source>
</evidence>
<dbReference type="AlphaFoldDB" id="A0A0H3X001"/>
<dbReference type="PANTHER" id="PTHR43163">
    <property type="entry name" value="DIPEPTIDE TRANSPORT SYSTEM PERMEASE PROTEIN DPPB-RELATED"/>
    <property type="match status" value="1"/>
</dbReference>
<comment type="similarity">
    <text evidence="7">Belongs to the binding-protein-dependent transport system permease family.</text>
</comment>
<comment type="subcellular location">
    <subcellularLocation>
        <location evidence="1 7">Cell membrane</location>
        <topology evidence="1 7">Multi-pass membrane protein</topology>
    </subcellularLocation>
</comment>
<dbReference type="Gene3D" id="1.10.3720.10">
    <property type="entry name" value="MetI-like"/>
    <property type="match status" value="1"/>
</dbReference>
<name>A0A0H3X001_9BURK</name>
<accession>A0A0H3X001</accession>
<dbReference type="InterPro" id="IPR035906">
    <property type="entry name" value="MetI-like_sf"/>
</dbReference>
<keyword evidence="6 7" id="KW-0472">Membrane</keyword>
<dbReference type="GO" id="GO:0055085">
    <property type="term" value="P:transmembrane transport"/>
    <property type="evidence" value="ECO:0007669"/>
    <property type="project" value="InterPro"/>
</dbReference>
<reference evidence="9" key="1">
    <citation type="submission" date="2016-06" db="EMBL/GenBank/DDBJ databases">
        <title>Complete Genome Sequence of Pandoraea faecigallinarum DSM-23572.</title>
        <authorList>
            <person name="Yong D."/>
            <person name="Ee R."/>
            <person name="Lim Y.-L."/>
            <person name="Yin W.-F."/>
            <person name="Chan K.-G."/>
        </authorList>
    </citation>
    <scope>NUCLEOTIDE SEQUENCE</scope>
    <source>
        <strain evidence="9">DSM 23572</strain>
    </source>
</reference>
<dbReference type="EMBL" id="CP011807">
    <property type="protein sequence ID" value="AKM32283.1"/>
    <property type="molecule type" value="Genomic_DNA"/>
</dbReference>
<proteinExistence type="inferred from homology"/>
<dbReference type="CDD" id="cd06261">
    <property type="entry name" value="TM_PBP2"/>
    <property type="match status" value="1"/>
</dbReference>
<dbReference type="STRING" id="656179.AB870_22505"/>
<keyword evidence="3" id="KW-1003">Cell membrane</keyword>
<keyword evidence="2 7" id="KW-0813">Transport</keyword>
<dbReference type="Proteomes" id="UP000035651">
    <property type="component" value="Chromosome"/>
</dbReference>
<feature type="transmembrane region" description="Helical" evidence="7">
    <location>
        <begin position="168"/>
        <end position="187"/>
    </location>
</feature>
<dbReference type="PANTHER" id="PTHR43163:SF6">
    <property type="entry name" value="DIPEPTIDE TRANSPORT SYSTEM PERMEASE PROTEIN DPPB-RELATED"/>
    <property type="match status" value="1"/>
</dbReference>
<dbReference type="Pfam" id="PF19300">
    <property type="entry name" value="BPD_transp_1_N"/>
    <property type="match status" value="1"/>
</dbReference>
<feature type="transmembrane region" description="Helical" evidence="7">
    <location>
        <begin position="227"/>
        <end position="252"/>
    </location>
</feature>
<keyword evidence="5 7" id="KW-1133">Transmembrane helix</keyword>
<dbReference type="PATRIC" id="fig|656179.3.peg.4807"/>
<dbReference type="InterPro" id="IPR045621">
    <property type="entry name" value="BPD_transp_1_N"/>
</dbReference>
<sequence length="305" mass="33451">MIRYLTRRVAQSLMTVLLVTLVIFLIVRLIGDPTHLMLPPEATEADRALLRHQMGLDRPVAVQYGSYLLHLLQGQLGMSYRFSRPALDVVLGALGPTLLLTSSALGLGILVGVPLGAIAAVRRGGAVDQCAKLFAVLGQAAPPFLFSLLFIRLFSIQLSWFPTNGYGTFWHLVMPAVALGWYSAAGIMRLTRSSMSEVLDTEYIKFARIKGVPERTIIFRHALRNALLPMITFTALQFGILMGGAVSVEFIFSWPGIGRLILDSISNLDYTVVQAAVTVGALIFTLLNLAVDVLYAYVDPRIRYA</sequence>
<dbReference type="GO" id="GO:0005886">
    <property type="term" value="C:plasma membrane"/>
    <property type="evidence" value="ECO:0007669"/>
    <property type="project" value="UniProtKB-SubCell"/>
</dbReference>